<evidence type="ECO:0000313" key="4">
    <source>
        <dbReference type="Proteomes" id="UP000199513"/>
    </source>
</evidence>
<dbReference type="Gene3D" id="2.60.120.1440">
    <property type="match status" value="1"/>
</dbReference>
<dbReference type="Pfam" id="PF16344">
    <property type="entry name" value="FecR_C"/>
    <property type="match status" value="1"/>
</dbReference>
<dbReference type="EMBL" id="FONY01000032">
    <property type="protein sequence ID" value="SFF41883.1"/>
    <property type="molecule type" value="Genomic_DNA"/>
</dbReference>
<proteinExistence type="predicted"/>
<evidence type="ECO:0000313" key="3">
    <source>
        <dbReference type="EMBL" id="SFF41883.1"/>
    </source>
</evidence>
<feature type="domain" description="FecR protein" evidence="1">
    <location>
        <begin position="16"/>
        <end position="71"/>
    </location>
</feature>
<dbReference type="PANTHER" id="PTHR30273:SF2">
    <property type="entry name" value="PROTEIN FECR"/>
    <property type="match status" value="1"/>
</dbReference>
<dbReference type="PANTHER" id="PTHR30273">
    <property type="entry name" value="PERIPLASMIC SIGNAL SENSOR AND SIGMA FACTOR ACTIVATOR FECR-RELATED"/>
    <property type="match status" value="1"/>
</dbReference>
<keyword evidence="4" id="KW-1185">Reference proteome</keyword>
<reference evidence="4" key="1">
    <citation type="submission" date="2016-10" db="EMBL/GenBank/DDBJ databases">
        <authorList>
            <person name="Varghese N."/>
            <person name="Submissions S."/>
        </authorList>
    </citation>
    <scope>NUCLEOTIDE SEQUENCE [LARGE SCALE GENOMIC DNA]</scope>
    <source>
        <strain>GEY</strain>
        <strain evidence="4">DSM 9560</strain>
    </source>
</reference>
<dbReference type="Pfam" id="PF04773">
    <property type="entry name" value="FecR"/>
    <property type="match status" value="1"/>
</dbReference>
<sequence length="192" mass="21871">MLRIPRWGFGKHTREVFLQGEAEFSVTHTADNQRFIVNTPDKVKVEVLGTEFVVYSRNRGTKIALHKGKVQLHSLKEENKQKIIEMKVGDIVTVDKKGTFRLQPSKNTFTIGSKAWKEHTFVFESTSLEEITYQIEENFGVKVQIADRALAVREISGDYQAANAEELLRAIAEVLGAEVEVKNERLRIKPTD</sequence>
<dbReference type="RefSeq" id="WP_091548570.1">
    <property type="nucleotide sequence ID" value="NZ_FONY01000032.1"/>
</dbReference>
<evidence type="ECO:0000259" key="1">
    <source>
        <dbReference type="Pfam" id="PF04773"/>
    </source>
</evidence>
<dbReference type="AlphaFoldDB" id="A0A1I2IJR2"/>
<gene>
    <name evidence="3" type="ORF">SAMN04488541_103257</name>
</gene>
<feature type="domain" description="Protein FecR C-terminal" evidence="2">
    <location>
        <begin position="121"/>
        <end position="186"/>
    </location>
</feature>
<dbReference type="InterPro" id="IPR012373">
    <property type="entry name" value="Ferrdict_sens_TM"/>
</dbReference>
<dbReference type="InterPro" id="IPR032508">
    <property type="entry name" value="FecR_C"/>
</dbReference>
<dbReference type="InterPro" id="IPR006860">
    <property type="entry name" value="FecR"/>
</dbReference>
<dbReference type="GO" id="GO:0016989">
    <property type="term" value="F:sigma factor antagonist activity"/>
    <property type="evidence" value="ECO:0007669"/>
    <property type="project" value="TreeGrafter"/>
</dbReference>
<name>A0A1I2IJR2_9BACT</name>
<dbReference type="Gene3D" id="3.55.50.30">
    <property type="match status" value="1"/>
</dbReference>
<dbReference type="OrthoDB" id="1523489at2"/>
<accession>A0A1I2IJR2</accession>
<protein>
    <submittedName>
        <fullName evidence="3">FecR protein</fullName>
    </submittedName>
</protein>
<organism evidence="3 4">
    <name type="scientific">Thermoflexibacter ruber</name>
    <dbReference type="NCBI Taxonomy" id="1003"/>
    <lineage>
        <taxon>Bacteria</taxon>
        <taxon>Pseudomonadati</taxon>
        <taxon>Bacteroidota</taxon>
        <taxon>Cytophagia</taxon>
        <taxon>Cytophagales</taxon>
        <taxon>Thermoflexibacteraceae</taxon>
        <taxon>Thermoflexibacter</taxon>
    </lineage>
</organism>
<dbReference type="STRING" id="1003.SAMN04488541_103257"/>
<dbReference type="Proteomes" id="UP000199513">
    <property type="component" value="Unassembled WGS sequence"/>
</dbReference>
<evidence type="ECO:0000259" key="2">
    <source>
        <dbReference type="Pfam" id="PF16344"/>
    </source>
</evidence>